<dbReference type="Gene3D" id="3.40.50.720">
    <property type="entry name" value="NAD(P)-binding Rossmann-like Domain"/>
    <property type="match status" value="1"/>
</dbReference>
<dbReference type="InterPro" id="IPR057326">
    <property type="entry name" value="KR_dom"/>
</dbReference>
<dbReference type="PANTHER" id="PTHR45024">
    <property type="entry name" value="DEHYDROGENASES, SHORT CHAIN"/>
    <property type="match status" value="1"/>
</dbReference>
<dbReference type="RefSeq" id="WP_344458371.1">
    <property type="nucleotide sequence ID" value="NZ_BAAATZ010000047.1"/>
</dbReference>
<dbReference type="Pfam" id="PF00106">
    <property type="entry name" value="adh_short"/>
    <property type="match status" value="1"/>
</dbReference>
<dbReference type="PANTHER" id="PTHR45024:SF2">
    <property type="entry name" value="SCP2 DOMAIN-CONTAINING PROTEIN"/>
    <property type="match status" value="1"/>
</dbReference>
<comment type="caution">
    <text evidence="5">The sequence shown here is derived from an EMBL/GenBank/DDBJ whole genome shotgun (WGS) entry which is preliminary data.</text>
</comment>
<feature type="domain" description="Ketoreductase" evidence="4">
    <location>
        <begin position="8"/>
        <end position="185"/>
    </location>
</feature>
<evidence type="ECO:0000313" key="5">
    <source>
        <dbReference type="EMBL" id="GAA2738754.1"/>
    </source>
</evidence>
<reference evidence="5 6" key="1">
    <citation type="journal article" date="2019" name="Int. J. Syst. Evol. Microbiol.">
        <title>The Global Catalogue of Microorganisms (GCM) 10K type strain sequencing project: providing services to taxonomists for standard genome sequencing and annotation.</title>
        <authorList>
            <consortium name="The Broad Institute Genomics Platform"/>
            <consortium name="The Broad Institute Genome Sequencing Center for Infectious Disease"/>
            <person name="Wu L."/>
            <person name="Ma J."/>
        </authorList>
    </citation>
    <scope>NUCLEOTIDE SEQUENCE [LARGE SCALE GENOMIC DNA]</scope>
    <source>
        <strain evidence="5 6">JCM 8201</strain>
    </source>
</reference>
<dbReference type="InterPro" id="IPR020904">
    <property type="entry name" value="Sc_DH/Rdtase_CS"/>
</dbReference>
<sequence length="297" mass="30449">MSTSLDGQVVVISGGGRGLGRAFALDLAARGARLVVNNRNRVVDDQGLGPADHVVAEIKAMGGEAVAEHGDVTDPATASDVVRLALDTWGRIDACITSAAVSGPAMFHKTSPEAFETVIRTNVLGSSQIASACSAVMREQRHGRIVLVSSAAGLHGEPTVSAYAASKGALISLGKTIAFEGASRGVFTNVLLPYATTQMTDAGMDPRYRDVMDAAAVAPVVAALVSPSSTLNGQVIVAAGGGLRVATSVEWGTVPLTSGADDPAELASLLEASRKGPAHEYLHAQDGFQDFAEELTT</sequence>
<dbReference type="EMBL" id="BAAATZ010000047">
    <property type="protein sequence ID" value="GAA2738754.1"/>
    <property type="molecule type" value="Genomic_DNA"/>
</dbReference>
<dbReference type="Proteomes" id="UP001501842">
    <property type="component" value="Unassembled WGS sequence"/>
</dbReference>
<name>A0ABN3UUY6_9ACTN</name>
<evidence type="ECO:0000313" key="6">
    <source>
        <dbReference type="Proteomes" id="UP001501842"/>
    </source>
</evidence>
<evidence type="ECO:0000256" key="3">
    <source>
        <dbReference type="RuleBase" id="RU000363"/>
    </source>
</evidence>
<organism evidence="5 6">
    <name type="scientific">Actinocorallia aurantiaca</name>
    <dbReference type="NCBI Taxonomy" id="46204"/>
    <lineage>
        <taxon>Bacteria</taxon>
        <taxon>Bacillati</taxon>
        <taxon>Actinomycetota</taxon>
        <taxon>Actinomycetes</taxon>
        <taxon>Streptosporangiales</taxon>
        <taxon>Thermomonosporaceae</taxon>
        <taxon>Actinocorallia</taxon>
    </lineage>
</organism>
<proteinExistence type="inferred from homology"/>
<gene>
    <name evidence="5" type="ORF">GCM10010439_73800</name>
</gene>
<dbReference type="InterPro" id="IPR002347">
    <property type="entry name" value="SDR_fam"/>
</dbReference>
<keyword evidence="6" id="KW-1185">Reference proteome</keyword>
<dbReference type="InterPro" id="IPR051687">
    <property type="entry name" value="Peroxisomal_Beta-Oxidation"/>
</dbReference>
<dbReference type="InterPro" id="IPR036291">
    <property type="entry name" value="NAD(P)-bd_dom_sf"/>
</dbReference>
<dbReference type="PRINTS" id="PR00081">
    <property type="entry name" value="GDHRDH"/>
</dbReference>
<dbReference type="PRINTS" id="PR00080">
    <property type="entry name" value="SDRFAMILY"/>
</dbReference>
<dbReference type="SUPFAM" id="SSF51735">
    <property type="entry name" value="NAD(P)-binding Rossmann-fold domains"/>
    <property type="match status" value="1"/>
</dbReference>
<evidence type="ECO:0000256" key="2">
    <source>
        <dbReference type="ARBA" id="ARBA00023002"/>
    </source>
</evidence>
<evidence type="ECO:0000256" key="1">
    <source>
        <dbReference type="ARBA" id="ARBA00006484"/>
    </source>
</evidence>
<evidence type="ECO:0000259" key="4">
    <source>
        <dbReference type="SMART" id="SM00822"/>
    </source>
</evidence>
<keyword evidence="2" id="KW-0560">Oxidoreductase</keyword>
<dbReference type="PROSITE" id="PS00061">
    <property type="entry name" value="ADH_SHORT"/>
    <property type="match status" value="1"/>
</dbReference>
<dbReference type="SMART" id="SM00822">
    <property type="entry name" value="PKS_KR"/>
    <property type="match status" value="1"/>
</dbReference>
<comment type="similarity">
    <text evidence="1 3">Belongs to the short-chain dehydrogenases/reductases (SDR) family.</text>
</comment>
<protein>
    <submittedName>
        <fullName evidence="5">SDR family NAD(P)-dependent oxidoreductase</fullName>
    </submittedName>
</protein>
<accession>A0ABN3UUY6</accession>